<organism evidence="1">
    <name type="scientific">Megaviridae environmental sample</name>
    <dbReference type="NCBI Taxonomy" id="1737588"/>
    <lineage>
        <taxon>Viruses</taxon>
        <taxon>Varidnaviria</taxon>
        <taxon>Bamfordvirae</taxon>
        <taxon>Nucleocytoviricota</taxon>
        <taxon>Megaviricetes</taxon>
        <taxon>Imitervirales</taxon>
        <taxon>Mimiviridae</taxon>
        <taxon>environmental samples</taxon>
    </lineage>
</organism>
<dbReference type="EMBL" id="MN448285">
    <property type="protein sequence ID" value="QFG74291.1"/>
    <property type="molecule type" value="Genomic_DNA"/>
</dbReference>
<evidence type="ECO:0000313" key="1">
    <source>
        <dbReference type="EMBL" id="QFG74291.1"/>
    </source>
</evidence>
<accession>A0A5J6VLD8</accession>
<proteinExistence type="predicted"/>
<reference evidence="1" key="1">
    <citation type="journal article" date="2019" name="Philos. Trans. R. Soc. Lond., B, Biol. Sci.">
        <title>Targeted metagenomic recovery of four divergent viruses reveals shared and distinctive characteristics of giant viruses of marine eukaryotes.</title>
        <authorList>
            <person name="Needham D.M."/>
            <person name="Poirier C."/>
            <person name="Hehenberger E."/>
            <person name="Jimenez V."/>
            <person name="Swalwell J.E."/>
            <person name="Santoro A.E."/>
            <person name="Worden A.Z."/>
        </authorList>
    </citation>
    <scope>NUCLEOTIDE SEQUENCE</scope>
    <source>
        <strain evidence="1">MPacV-611</strain>
    </source>
</reference>
<sequence length="144" mass="16966">MADLNNKNLHSEWLNNKHISNNIIDYFFTQRKVTETIEELNDKLERIKKKVTSVYNFLAINFPVDKIIKKLNINNQNINIEIEIWGDKEYHFKGSINTLSGDIPNLLIRLKNDTQIFVKIILSDQNYISFIPINKRYQSGDNIL</sequence>
<protein>
    <submittedName>
        <fullName evidence="1">Uncharacterized protein</fullName>
    </submittedName>
</protein>
<name>A0A5J6VLD8_9VIRU</name>